<evidence type="ECO:0000256" key="11">
    <source>
        <dbReference type="ARBA" id="ARBA00022692"/>
    </source>
</evidence>
<comment type="subcellular location">
    <subcellularLocation>
        <location evidence="2">Cell membrane</location>
        <topology evidence="2">Multi-pass membrane protein</topology>
    </subcellularLocation>
</comment>
<evidence type="ECO:0000313" key="21">
    <source>
        <dbReference type="Proteomes" id="UP000070467"/>
    </source>
</evidence>
<gene>
    <name evidence="20" type="ORF">HMPREF1871_00318</name>
</gene>
<evidence type="ECO:0000256" key="3">
    <source>
        <dbReference type="ARBA" id="ARBA00005119"/>
    </source>
</evidence>
<comment type="caution">
    <text evidence="20">The sequence shown here is derived from an EMBL/GenBank/DDBJ whole genome shotgun (WGS) entry which is preliminary data.</text>
</comment>
<dbReference type="PANTHER" id="PTHR46382:SF1">
    <property type="entry name" value="PHOSPHATIDATE CYTIDYLYLTRANSFERASE"/>
    <property type="match status" value="1"/>
</dbReference>
<evidence type="ECO:0000256" key="12">
    <source>
        <dbReference type="ARBA" id="ARBA00022695"/>
    </source>
</evidence>
<evidence type="ECO:0000256" key="5">
    <source>
        <dbReference type="ARBA" id="ARBA00010185"/>
    </source>
</evidence>
<dbReference type="Proteomes" id="UP000070467">
    <property type="component" value="Unassembled WGS sequence"/>
</dbReference>
<feature type="transmembrane region" description="Helical" evidence="19">
    <location>
        <begin position="194"/>
        <end position="214"/>
    </location>
</feature>
<evidence type="ECO:0000313" key="20">
    <source>
        <dbReference type="EMBL" id="KXB58554.1"/>
    </source>
</evidence>
<evidence type="ECO:0000256" key="19">
    <source>
        <dbReference type="SAM" id="Phobius"/>
    </source>
</evidence>
<evidence type="ECO:0000256" key="4">
    <source>
        <dbReference type="ARBA" id="ARBA00005189"/>
    </source>
</evidence>
<feature type="transmembrane region" description="Helical" evidence="19">
    <location>
        <begin position="100"/>
        <end position="120"/>
    </location>
</feature>
<evidence type="ECO:0000256" key="1">
    <source>
        <dbReference type="ARBA" id="ARBA00001698"/>
    </source>
</evidence>
<dbReference type="Pfam" id="PF01148">
    <property type="entry name" value="CTP_transf_1"/>
    <property type="match status" value="1"/>
</dbReference>
<evidence type="ECO:0000256" key="17">
    <source>
        <dbReference type="ARBA" id="ARBA00023264"/>
    </source>
</evidence>
<evidence type="ECO:0000256" key="13">
    <source>
        <dbReference type="ARBA" id="ARBA00022989"/>
    </source>
</evidence>
<evidence type="ECO:0000256" key="2">
    <source>
        <dbReference type="ARBA" id="ARBA00004651"/>
    </source>
</evidence>
<protein>
    <recommendedName>
        <fullName evidence="7 18">Phosphatidate cytidylyltransferase</fullName>
        <ecNumber evidence="6 18">2.7.7.41</ecNumber>
    </recommendedName>
</protein>
<keyword evidence="17" id="KW-1208">Phospholipid metabolism</keyword>
<dbReference type="RefSeq" id="WP_066129114.1">
    <property type="nucleotide sequence ID" value="NZ_KQ959861.1"/>
</dbReference>
<keyword evidence="13 19" id="KW-1133">Transmembrane helix</keyword>
<dbReference type="EC" id="2.7.7.41" evidence="6 18"/>
<feature type="transmembrane region" description="Helical" evidence="19">
    <location>
        <begin position="126"/>
        <end position="148"/>
    </location>
</feature>
<accession>A0ABR5TMJ3</accession>
<feature type="transmembrane region" description="Helical" evidence="19">
    <location>
        <begin position="169"/>
        <end position="188"/>
    </location>
</feature>
<dbReference type="GO" id="GO:0016779">
    <property type="term" value="F:nucleotidyltransferase activity"/>
    <property type="evidence" value="ECO:0007669"/>
    <property type="project" value="UniProtKB-KW"/>
</dbReference>
<keyword evidence="14" id="KW-0443">Lipid metabolism</keyword>
<comment type="pathway">
    <text evidence="4">Lipid metabolism.</text>
</comment>
<feature type="transmembrane region" description="Helical" evidence="19">
    <location>
        <begin position="6"/>
        <end position="29"/>
    </location>
</feature>
<evidence type="ECO:0000256" key="7">
    <source>
        <dbReference type="ARBA" id="ARBA00019373"/>
    </source>
</evidence>
<evidence type="ECO:0000256" key="15">
    <source>
        <dbReference type="ARBA" id="ARBA00023136"/>
    </source>
</evidence>
<comment type="similarity">
    <text evidence="5 18">Belongs to the CDS family.</text>
</comment>
<keyword evidence="10 18" id="KW-0808">Transferase</keyword>
<reference evidence="20 21" key="1">
    <citation type="submission" date="2016-01" db="EMBL/GenBank/DDBJ databases">
        <authorList>
            <person name="Mitreva M."/>
            <person name="Pepin K.H."/>
            <person name="Mihindukulasuriya K.A."/>
            <person name="Fulton R."/>
            <person name="Fronick C."/>
            <person name="O'Laughlin M."/>
            <person name="Miner T."/>
            <person name="Herter B."/>
            <person name="Rosa B.A."/>
            <person name="Cordes M."/>
            <person name="Tomlinson C."/>
            <person name="Wollam A."/>
            <person name="Palsikar V.B."/>
            <person name="Mardis E.R."/>
            <person name="Wilson R.K."/>
        </authorList>
    </citation>
    <scope>NUCLEOTIDE SEQUENCE [LARGE SCALE GENOMIC DNA]</scope>
    <source>
        <strain evidence="20 21">KA00071</strain>
    </source>
</reference>
<dbReference type="PANTHER" id="PTHR46382">
    <property type="entry name" value="PHOSPHATIDATE CYTIDYLYLTRANSFERASE"/>
    <property type="match status" value="1"/>
</dbReference>
<evidence type="ECO:0000256" key="18">
    <source>
        <dbReference type="RuleBase" id="RU003938"/>
    </source>
</evidence>
<keyword evidence="11 18" id="KW-0812">Transmembrane</keyword>
<keyword evidence="15 19" id="KW-0472">Membrane</keyword>
<evidence type="ECO:0000256" key="16">
    <source>
        <dbReference type="ARBA" id="ARBA00023209"/>
    </source>
</evidence>
<evidence type="ECO:0000256" key="10">
    <source>
        <dbReference type="ARBA" id="ARBA00022679"/>
    </source>
</evidence>
<keyword evidence="21" id="KW-1185">Reference proteome</keyword>
<feature type="transmembrane region" description="Helical" evidence="19">
    <location>
        <begin position="73"/>
        <end position="93"/>
    </location>
</feature>
<keyword evidence="9" id="KW-0444">Lipid biosynthesis</keyword>
<keyword evidence="16" id="KW-0594">Phospholipid biosynthesis</keyword>
<comment type="catalytic activity">
    <reaction evidence="1 18">
        <text>a 1,2-diacyl-sn-glycero-3-phosphate + CTP + H(+) = a CDP-1,2-diacyl-sn-glycerol + diphosphate</text>
        <dbReference type="Rhea" id="RHEA:16229"/>
        <dbReference type="ChEBI" id="CHEBI:15378"/>
        <dbReference type="ChEBI" id="CHEBI:33019"/>
        <dbReference type="ChEBI" id="CHEBI:37563"/>
        <dbReference type="ChEBI" id="CHEBI:58332"/>
        <dbReference type="ChEBI" id="CHEBI:58608"/>
        <dbReference type="EC" id="2.7.7.41"/>
    </reaction>
</comment>
<evidence type="ECO:0000256" key="6">
    <source>
        <dbReference type="ARBA" id="ARBA00012487"/>
    </source>
</evidence>
<keyword evidence="8" id="KW-1003">Cell membrane</keyword>
<keyword evidence="12 18" id="KW-0548">Nucleotidyltransferase</keyword>
<dbReference type="PROSITE" id="PS01315">
    <property type="entry name" value="CDS"/>
    <property type="match status" value="1"/>
</dbReference>
<name>A0ABR5TMJ3_9BACL</name>
<dbReference type="EMBL" id="LSDB01000008">
    <property type="protein sequence ID" value="KXB58554.1"/>
    <property type="molecule type" value="Genomic_DNA"/>
</dbReference>
<proteinExistence type="inferred from homology"/>
<evidence type="ECO:0000256" key="9">
    <source>
        <dbReference type="ARBA" id="ARBA00022516"/>
    </source>
</evidence>
<dbReference type="InterPro" id="IPR000374">
    <property type="entry name" value="PC_trans"/>
</dbReference>
<organism evidence="20 21">
    <name type="scientific">Gemelliphila asaccharolytica</name>
    <dbReference type="NCBI Taxonomy" id="502393"/>
    <lineage>
        <taxon>Bacteria</taxon>
        <taxon>Bacillati</taxon>
        <taxon>Bacillota</taxon>
        <taxon>Bacilli</taxon>
        <taxon>Bacillales</taxon>
        <taxon>Gemellaceae</taxon>
        <taxon>Gemelliphila</taxon>
    </lineage>
</organism>
<sequence>MKTRILTAILAIIIYLPFLVLGNNYYLFANIILSIFASKEIFNIIFKKKNISILLLEIYLVLYIFLSKNIENFYFRLLLFFIIILFMFIKVILSSHQVKLIDILVSISLTIYASIGFYSLDLLRNININLIFFILITIWVTDSMAYFGGMKYGKNKLSVNISPKKTIEGSCIGTFSSLLVGIVFYFFTDIFNNIILSIFITFIVSILGQIGDLIESAFKREYNVKDSGNILPGHGGILDRFDSLILASPFLLIIVEILR</sequence>
<comment type="pathway">
    <text evidence="3 18">Phospholipid metabolism; CDP-diacylglycerol biosynthesis; CDP-diacylglycerol from sn-glycerol 3-phosphate: step 3/3.</text>
</comment>
<feature type="transmembrane region" description="Helical" evidence="19">
    <location>
        <begin position="50"/>
        <end position="67"/>
    </location>
</feature>
<evidence type="ECO:0000256" key="14">
    <source>
        <dbReference type="ARBA" id="ARBA00023098"/>
    </source>
</evidence>
<evidence type="ECO:0000256" key="8">
    <source>
        <dbReference type="ARBA" id="ARBA00022475"/>
    </source>
</evidence>